<dbReference type="InterPro" id="IPR035952">
    <property type="entry name" value="Rhomboid-like_sf"/>
</dbReference>
<gene>
    <name evidence="6" type="ORF">OO7_01756</name>
</gene>
<evidence type="ECO:0000256" key="1">
    <source>
        <dbReference type="ARBA" id="ARBA00004141"/>
    </source>
</evidence>
<dbReference type="EMBL" id="AKKN01000002">
    <property type="protein sequence ID" value="EKT61390.1"/>
    <property type="molecule type" value="Genomic_DNA"/>
</dbReference>
<dbReference type="Gene3D" id="1.20.1540.10">
    <property type="entry name" value="Rhomboid-like"/>
    <property type="match status" value="1"/>
</dbReference>
<sequence length="273" mass="30618">MLKPWLKLRIKLLAILTCLLITIQIINSLSGYSLATFGLIPRTFSGLFGILFAPFIHGSWGHLLSNLPPLLILSALLLRGTIKEYITASLFIILSSGFIVWLIGRHAIHVGASGWIFGLWGLLIAQGYFCRRLTYYARKHFFTDWYSVLPKNTRNVTTTISSNYINVNKQLNQKTDGSEYIKGLGIMPRTITYIPGKEINQAILDNLQTGDYIGVYSPLNGLDVSHTGIVIKENNQVFYRNASSLAKNMKVVDTPFVDYISTKPGFIVLRSNK</sequence>
<feature type="transmembrane region" description="Helical" evidence="5">
    <location>
        <begin position="59"/>
        <end position="78"/>
    </location>
</feature>
<dbReference type="OrthoDB" id="465874at2"/>
<accession>K8WYX3</accession>
<evidence type="ECO:0000313" key="7">
    <source>
        <dbReference type="Proteomes" id="UP000010290"/>
    </source>
</evidence>
<reference evidence="6 7" key="1">
    <citation type="journal article" date="2012" name="BMC Genomics">
        <title>Comparative genomics of bacteria in the genus Providencia isolated from wild Drosophila melanogaster.</title>
        <authorList>
            <person name="Galac M.R."/>
            <person name="Lazzaro B.P."/>
        </authorList>
    </citation>
    <scope>NUCLEOTIDE SEQUENCE [LARGE SCALE GENOMIC DNA]</scope>
    <source>
        <strain evidence="6 7">DSM 19967</strain>
    </source>
</reference>
<name>K8WYX3_9GAMM</name>
<evidence type="ECO:0000256" key="3">
    <source>
        <dbReference type="ARBA" id="ARBA00022989"/>
    </source>
</evidence>
<keyword evidence="7" id="KW-1185">Reference proteome</keyword>
<dbReference type="GO" id="GO:0004252">
    <property type="term" value="F:serine-type endopeptidase activity"/>
    <property type="evidence" value="ECO:0007669"/>
    <property type="project" value="InterPro"/>
</dbReference>
<comment type="caution">
    <text evidence="6">The sequence shown here is derived from an EMBL/GenBank/DDBJ whole genome shotgun (WGS) entry which is preliminary data.</text>
</comment>
<organism evidence="6 7">
    <name type="scientific">Providencia sneebia DSM 19967</name>
    <dbReference type="NCBI Taxonomy" id="1141660"/>
    <lineage>
        <taxon>Bacteria</taxon>
        <taxon>Pseudomonadati</taxon>
        <taxon>Pseudomonadota</taxon>
        <taxon>Gammaproteobacteria</taxon>
        <taxon>Enterobacterales</taxon>
        <taxon>Morganellaceae</taxon>
        <taxon>Providencia</taxon>
    </lineage>
</organism>
<comment type="subcellular location">
    <subcellularLocation>
        <location evidence="1">Membrane</location>
        <topology evidence="1">Multi-pass membrane protein</topology>
    </subcellularLocation>
</comment>
<dbReference type="InterPro" id="IPR038765">
    <property type="entry name" value="Papain-like_cys_pep_sf"/>
</dbReference>
<evidence type="ECO:0000256" key="4">
    <source>
        <dbReference type="ARBA" id="ARBA00023136"/>
    </source>
</evidence>
<evidence type="ECO:0000313" key="6">
    <source>
        <dbReference type="EMBL" id="EKT61390.1"/>
    </source>
</evidence>
<dbReference type="SUPFAM" id="SSF144091">
    <property type="entry name" value="Rhomboid-like"/>
    <property type="match status" value="1"/>
</dbReference>
<feature type="transmembrane region" description="Helical" evidence="5">
    <location>
        <begin position="110"/>
        <end position="130"/>
    </location>
</feature>
<evidence type="ECO:0000256" key="5">
    <source>
        <dbReference type="SAM" id="Phobius"/>
    </source>
</evidence>
<dbReference type="SUPFAM" id="SSF54001">
    <property type="entry name" value="Cysteine proteinases"/>
    <property type="match status" value="1"/>
</dbReference>
<keyword evidence="2 5" id="KW-0812">Transmembrane</keyword>
<keyword evidence="4 5" id="KW-0472">Membrane</keyword>
<proteinExistence type="predicted"/>
<evidence type="ECO:0000256" key="2">
    <source>
        <dbReference type="ARBA" id="ARBA00022692"/>
    </source>
</evidence>
<dbReference type="Gene3D" id="2.30.260.10">
    <property type="entry name" value="putative xylanase like domain"/>
    <property type="match status" value="1"/>
</dbReference>
<dbReference type="Proteomes" id="UP000010290">
    <property type="component" value="Chromosome"/>
</dbReference>
<keyword evidence="3 5" id="KW-1133">Transmembrane helix</keyword>
<protein>
    <submittedName>
        <fullName evidence="6">Uncharacterized protein</fullName>
    </submittedName>
</protein>
<dbReference type="AlphaFoldDB" id="K8WYX3"/>
<dbReference type="Pfam" id="PF07313">
    <property type="entry name" value="AmiA-like"/>
    <property type="match status" value="1"/>
</dbReference>
<dbReference type="GO" id="GO:0016020">
    <property type="term" value="C:membrane"/>
    <property type="evidence" value="ECO:0007669"/>
    <property type="project" value="UniProtKB-SubCell"/>
</dbReference>
<feature type="transmembrane region" description="Helical" evidence="5">
    <location>
        <begin position="85"/>
        <end position="104"/>
    </location>
</feature>
<dbReference type="PATRIC" id="fig|1141660.3.peg.349"/>
<dbReference type="HOGENOM" id="CLU_1018869_0_0_6"/>
<dbReference type="InterPro" id="IPR010846">
    <property type="entry name" value="AmiA-like"/>
</dbReference>